<comment type="caution">
    <text evidence="1">The sequence shown here is derived from an EMBL/GenBank/DDBJ whole genome shotgun (WGS) entry which is preliminary data.</text>
</comment>
<dbReference type="Proteomes" id="UP000518288">
    <property type="component" value="Unassembled WGS sequence"/>
</dbReference>
<organism evidence="1 2">
    <name type="scientific">Sphaerotilus montanus</name>
    <dbReference type="NCBI Taxonomy" id="522889"/>
    <lineage>
        <taxon>Bacteria</taxon>
        <taxon>Pseudomonadati</taxon>
        <taxon>Pseudomonadota</taxon>
        <taxon>Betaproteobacteria</taxon>
        <taxon>Burkholderiales</taxon>
        <taxon>Sphaerotilaceae</taxon>
        <taxon>Sphaerotilus</taxon>
    </lineage>
</organism>
<dbReference type="RefSeq" id="WP_179634199.1">
    <property type="nucleotide sequence ID" value="NZ_JACCFH010000001.1"/>
</dbReference>
<accession>A0A7Y9UK72</accession>
<dbReference type="AlphaFoldDB" id="A0A7Y9UK72"/>
<sequence length="87" mass="8757">MLGGALGASAWLRRRHGAGLRCWPVRPSACLLVLPVAGAARPAAGRSGADLRRLEAGCVRLAAAAPRAQTGPEHAEALALLAGSVPS</sequence>
<evidence type="ECO:0000313" key="2">
    <source>
        <dbReference type="Proteomes" id="UP000518288"/>
    </source>
</evidence>
<proteinExistence type="predicted"/>
<dbReference type="EMBL" id="JACCFH010000001">
    <property type="protein sequence ID" value="NYG33435.1"/>
    <property type="molecule type" value="Genomic_DNA"/>
</dbReference>
<reference evidence="1 2" key="1">
    <citation type="submission" date="2020-07" db="EMBL/GenBank/DDBJ databases">
        <title>Genomic Encyclopedia of Archaeal and Bacterial Type Strains, Phase II (KMG-II): from individual species to whole genera.</title>
        <authorList>
            <person name="Goeker M."/>
        </authorList>
    </citation>
    <scope>NUCLEOTIDE SEQUENCE [LARGE SCALE GENOMIC DNA]</scope>
    <source>
        <strain evidence="1 2">DSM 21226</strain>
    </source>
</reference>
<name>A0A7Y9UK72_9BURK</name>
<keyword evidence="2" id="KW-1185">Reference proteome</keyword>
<gene>
    <name evidence="1" type="ORF">BDD16_002421</name>
</gene>
<evidence type="ECO:0000313" key="1">
    <source>
        <dbReference type="EMBL" id="NYG33435.1"/>
    </source>
</evidence>
<protein>
    <submittedName>
        <fullName evidence="1">Uncharacterized protein</fullName>
    </submittedName>
</protein>